<dbReference type="AlphaFoldDB" id="A0A918LMD1"/>
<comment type="caution">
    <text evidence="2">The sequence shown here is derived from an EMBL/GenBank/DDBJ whole genome shotgun (WGS) entry which is preliminary data.</text>
</comment>
<reference evidence="2" key="1">
    <citation type="journal article" date="2014" name="Int. J. Syst. Evol. Microbiol.">
        <title>Complete genome sequence of Corynebacterium casei LMG S-19264T (=DSM 44701T), isolated from a smear-ripened cheese.</title>
        <authorList>
            <consortium name="US DOE Joint Genome Institute (JGI-PGF)"/>
            <person name="Walter F."/>
            <person name="Albersmeier A."/>
            <person name="Kalinowski J."/>
            <person name="Ruckert C."/>
        </authorList>
    </citation>
    <scope>NUCLEOTIDE SEQUENCE</scope>
    <source>
        <strain evidence="2">JCM 3172</strain>
    </source>
</reference>
<accession>A0A918LMD1</accession>
<feature type="domain" description="Sugar 3,4-ketoisomerase QdtA cupin" evidence="1">
    <location>
        <begin position="16"/>
        <end position="141"/>
    </location>
</feature>
<protein>
    <recommendedName>
        <fullName evidence="1">Sugar 3,4-ketoisomerase QdtA cupin domain-containing protein</fullName>
    </recommendedName>
</protein>
<sequence>MTQHATAASVGTVRPCELMDLQTVADTRGKLSIVEGMKDVGFEVKRLFYLYDLPVPAIRGDHAHRNLEQFVIALHGSFDVTVDDTVSTAVYHLDSPRQGLYIGPMVWNSLVNFSEGAIALVLASEHYDEADYYRVYEEFTADAKRSA</sequence>
<organism evidence="2 3">
    <name type="scientific">Streptomyces purpureus</name>
    <dbReference type="NCBI Taxonomy" id="1951"/>
    <lineage>
        <taxon>Bacteria</taxon>
        <taxon>Bacillati</taxon>
        <taxon>Actinomycetota</taxon>
        <taxon>Actinomycetes</taxon>
        <taxon>Kitasatosporales</taxon>
        <taxon>Streptomycetaceae</taxon>
        <taxon>Streptomyces</taxon>
    </lineage>
</organism>
<dbReference type="InterPro" id="IPR008894">
    <property type="entry name" value="QdtA_cupin_dom"/>
</dbReference>
<dbReference type="InterPro" id="IPR014710">
    <property type="entry name" value="RmlC-like_jellyroll"/>
</dbReference>
<reference evidence="2" key="2">
    <citation type="submission" date="2020-09" db="EMBL/GenBank/DDBJ databases">
        <authorList>
            <person name="Sun Q."/>
            <person name="Ohkuma M."/>
        </authorList>
    </citation>
    <scope>NUCLEOTIDE SEQUENCE</scope>
    <source>
        <strain evidence="2">JCM 3172</strain>
    </source>
</reference>
<dbReference type="SUPFAM" id="SSF51182">
    <property type="entry name" value="RmlC-like cupins"/>
    <property type="match status" value="1"/>
</dbReference>
<dbReference type="CDD" id="cd20292">
    <property type="entry name" value="cupin_QdtA-like"/>
    <property type="match status" value="1"/>
</dbReference>
<evidence type="ECO:0000259" key="1">
    <source>
        <dbReference type="Pfam" id="PF05523"/>
    </source>
</evidence>
<evidence type="ECO:0000313" key="2">
    <source>
        <dbReference type="EMBL" id="GGT19153.1"/>
    </source>
</evidence>
<name>A0A918LMD1_9ACTN</name>
<dbReference type="InterPro" id="IPR011051">
    <property type="entry name" value="RmlC_Cupin_sf"/>
</dbReference>
<dbReference type="Gene3D" id="2.60.120.10">
    <property type="entry name" value="Jelly Rolls"/>
    <property type="match status" value="1"/>
</dbReference>
<dbReference type="Pfam" id="PF05523">
    <property type="entry name" value="FdtA"/>
    <property type="match status" value="1"/>
</dbReference>
<proteinExistence type="predicted"/>
<evidence type="ECO:0000313" key="3">
    <source>
        <dbReference type="Proteomes" id="UP000619486"/>
    </source>
</evidence>
<dbReference type="Proteomes" id="UP000619486">
    <property type="component" value="Unassembled WGS sequence"/>
</dbReference>
<dbReference type="EMBL" id="BMQQ01000002">
    <property type="protein sequence ID" value="GGT19153.1"/>
    <property type="molecule type" value="Genomic_DNA"/>
</dbReference>
<keyword evidence="3" id="KW-1185">Reference proteome</keyword>
<gene>
    <name evidence="2" type="ORF">GCM10014713_10140</name>
</gene>
<dbReference type="RefSeq" id="WP_189200054.1">
    <property type="nucleotide sequence ID" value="NZ_BMQQ01000002.1"/>
</dbReference>